<feature type="signal peptide" evidence="1">
    <location>
        <begin position="1"/>
        <end position="29"/>
    </location>
</feature>
<reference evidence="2" key="1">
    <citation type="submission" date="2019-11" db="EMBL/GenBank/DDBJ databases">
        <authorList>
            <person name="Feng L."/>
        </authorList>
    </citation>
    <scope>NUCLEOTIDE SEQUENCE</scope>
    <source>
        <strain evidence="2">AvaginalisLFYP127</strain>
    </source>
</reference>
<dbReference type="RefSeq" id="WP_156329204.1">
    <property type="nucleotide sequence ID" value="NZ_CACRSW010000027.1"/>
</dbReference>
<name>A0A6N2TLT0_9FIRM</name>
<sequence length="218" mass="23865">MIKNFKKRMSVLILTVLVMSTSLISPIYASENYGIEKIEGQDYSISEDGNDAVTINSKDGIERVSVKEDDNTRKVTIYNNTTGEEECLILNKKDGSIYSSITNKTLSSDEQNPIISPRSDTSYSTVYISWAEFKTTIGTTATVGGVVGLILTRVPGGQVVGSVIGTISTIVGGGTLLIPNDSSHGLKFTIKKVKHYRSRLGKRHVWYISKSIVSVSRY</sequence>
<dbReference type="EMBL" id="CACRSW010000027">
    <property type="protein sequence ID" value="VYT06565.1"/>
    <property type="molecule type" value="Genomic_DNA"/>
</dbReference>
<dbReference type="AlphaFoldDB" id="A0A6N2TLT0"/>
<proteinExistence type="predicted"/>
<organism evidence="2">
    <name type="scientific">Anaerococcus vaginalis</name>
    <dbReference type="NCBI Taxonomy" id="33037"/>
    <lineage>
        <taxon>Bacteria</taxon>
        <taxon>Bacillati</taxon>
        <taxon>Bacillota</taxon>
        <taxon>Tissierellia</taxon>
        <taxon>Tissierellales</taxon>
        <taxon>Peptoniphilaceae</taxon>
        <taxon>Anaerococcus</taxon>
    </lineage>
</organism>
<evidence type="ECO:0000313" key="2">
    <source>
        <dbReference type="EMBL" id="VYT06565.1"/>
    </source>
</evidence>
<keyword evidence="1" id="KW-0732">Signal</keyword>
<protein>
    <submittedName>
        <fullName evidence="2">Uncharacterized protein</fullName>
    </submittedName>
</protein>
<evidence type="ECO:0000256" key="1">
    <source>
        <dbReference type="SAM" id="SignalP"/>
    </source>
</evidence>
<accession>A0A6N2TLT0</accession>
<gene>
    <name evidence="2" type="ORF">AVLFYP127_00704</name>
</gene>
<feature type="chain" id="PRO_5027068439" evidence="1">
    <location>
        <begin position="30"/>
        <end position="218"/>
    </location>
</feature>